<dbReference type="PANTHER" id="PTHR11610:SF173">
    <property type="entry name" value="LIPASE DOMAIN-CONTAINING PROTEIN-RELATED"/>
    <property type="match status" value="1"/>
</dbReference>
<evidence type="ECO:0000259" key="5">
    <source>
        <dbReference type="Pfam" id="PF00151"/>
    </source>
</evidence>
<dbReference type="InterPro" id="IPR000734">
    <property type="entry name" value="TAG_lipase"/>
</dbReference>
<proteinExistence type="inferred from homology"/>
<dbReference type="Proteomes" id="UP001054837">
    <property type="component" value="Unassembled WGS sequence"/>
</dbReference>
<feature type="domain" description="Lipase" evidence="5">
    <location>
        <begin position="11"/>
        <end position="298"/>
    </location>
</feature>
<dbReference type="InterPro" id="IPR029058">
    <property type="entry name" value="AB_hydrolase_fold"/>
</dbReference>
<protein>
    <submittedName>
        <fullName evidence="6">Endothelial lipase</fullName>
    </submittedName>
</protein>
<dbReference type="Pfam" id="PF00151">
    <property type="entry name" value="Lipase"/>
    <property type="match status" value="1"/>
</dbReference>
<evidence type="ECO:0000313" key="6">
    <source>
        <dbReference type="EMBL" id="GIX80864.1"/>
    </source>
</evidence>
<dbReference type="GO" id="GO:0005615">
    <property type="term" value="C:extracellular space"/>
    <property type="evidence" value="ECO:0007669"/>
    <property type="project" value="TreeGrafter"/>
</dbReference>
<evidence type="ECO:0000256" key="3">
    <source>
        <dbReference type="ARBA" id="ARBA00022525"/>
    </source>
</evidence>
<comment type="similarity">
    <text evidence="2 4">Belongs to the AB hydrolase superfamily. Lipase family.</text>
</comment>
<evidence type="ECO:0000256" key="4">
    <source>
        <dbReference type="RuleBase" id="RU004262"/>
    </source>
</evidence>
<organism evidence="6 7">
    <name type="scientific">Caerostris darwini</name>
    <dbReference type="NCBI Taxonomy" id="1538125"/>
    <lineage>
        <taxon>Eukaryota</taxon>
        <taxon>Metazoa</taxon>
        <taxon>Ecdysozoa</taxon>
        <taxon>Arthropoda</taxon>
        <taxon>Chelicerata</taxon>
        <taxon>Arachnida</taxon>
        <taxon>Araneae</taxon>
        <taxon>Araneomorphae</taxon>
        <taxon>Entelegynae</taxon>
        <taxon>Araneoidea</taxon>
        <taxon>Araneidae</taxon>
        <taxon>Caerostris</taxon>
    </lineage>
</organism>
<dbReference type="CDD" id="cd00707">
    <property type="entry name" value="Pancreat_lipase_like"/>
    <property type="match status" value="1"/>
</dbReference>
<dbReference type="GO" id="GO:0017171">
    <property type="term" value="F:serine hydrolase activity"/>
    <property type="evidence" value="ECO:0007669"/>
    <property type="project" value="TreeGrafter"/>
</dbReference>
<dbReference type="EMBL" id="BPLQ01001326">
    <property type="protein sequence ID" value="GIX80864.1"/>
    <property type="molecule type" value="Genomic_DNA"/>
</dbReference>
<dbReference type="PANTHER" id="PTHR11610">
    <property type="entry name" value="LIPASE"/>
    <property type="match status" value="1"/>
</dbReference>
<dbReference type="PRINTS" id="PR00821">
    <property type="entry name" value="TAGLIPASE"/>
</dbReference>
<dbReference type="AlphaFoldDB" id="A0AAV4NBM2"/>
<dbReference type="InterPro" id="IPR033906">
    <property type="entry name" value="Lipase_N"/>
</dbReference>
<dbReference type="GO" id="GO:0016042">
    <property type="term" value="P:lipid catabolic process"/>
    <property type="evidence" value="ECO:0007669"/>
    <property type="project" value="TreeGrafter"/>
</dbReference>
<keyword evidence="7" id="KW-1185">Reference proteome</keyword>
<keyword evidence="3" id="KW-0964">Secreted</keyword>
<dbReference type="GO" id="GO:0016298">
    <property type="term" value="F:lipase activity"/>
    <property type="evidence" value="ECO:0007669"/>
    <property type="project" value="InterPro"/>
</dbReference>
<comment type="subcellular location">
    <subcellularLocation>
        <location evidence="1">Secreted</location>
    </subcellularLocation>
</comment>
<gene>
    <name evidence="6" type="primary">LIPG</name>
    <name evidence="6" type="ORF">CDAR_29051</name>
</gene>
<dbReference type="SUPFAM" id="SSF53474">
    <property type="entry name" value="alpha/beta-Hydrolases"/>
    <property type="match status" value="1"/>
</dbReference>
<accession>A0AAV4NBM2</accession>
<dbReference type="InterPro" id="IPR013818">
    <property type="entry name" value="Lipase"/>
</dbReference>
<evidence type="ECO:0000313" key="7">
    <source>
        <dbReference type="Proteomes" id="UP001054837"/>
    </source>
</evidence>
<reference evidence="6 7" key="1">
    <citation type="submission" date="2021-06" db="EMBL/GenBank/DDBJ databases">
        <title>Caerostris darwini draft genome.</title>
        <authorList>
            <person name="Kono N."/>
            <person name="Arakawa K."/>
        </authorList>
    </citation>
    <scope>NUCLEOTIDE SEQUENCE [LARGE SCALE GENOMIC DNA]</scope>
</reference>
<name>A0AAV4NBM2_9ARAC</name>
<comment type="caution">
    <text evidence="6">The sequence shown here is derived from an EMBL/GenBank/DDBJ whole genome shotgun (WGS) entry which is preliminary data.</text>
</comment>
<dbReference type="Gene3D" id="3.40.50.1820">
    <property type="entry name" value="alpha/beta hydrolase"/>
    <property type="match status" value="1"/>
</dbReference>
<sequence>MIKDAAGFPPRDTNSSIQYLLFTPDHPQEACYLEPNQEALERCPFNATYPMKFLIYGFTVVLTPDDQFVLMKDQMLSLYDYNVIIVNWTNFNQPPYLLATLNAELIGYQLSYLIQYLEVKKGVDPQNVHLIGHSLGAHLAGSAGKYTPNLGRITGLDPAAPLFGPWTLLHRLTYTDADFVDVIHSSNLTYGYGLHAPLGDIDFYPNGGKKQPQCESLNDTLMYKVCNHHAAPQLFLDSINTNQCLFRSVQCPSYNDFLDGQCPPNSSTTDLMGLPAQKIPGLAPKSRFFLRTMGDSPYCLQDGDEPA</sequence>
<evidence type="ECO:0000256" key="1">
    <source>
        <dbReference type="ARBA" id="ARBA00004613"/>
    </source>
</evidence>
<evidence type="ECO:0000256" key="2">
    <source>
        <dbReference type="ARBA" id="ARBA00010701"/>
    </source>
</evidence>